<proteinExistence type="predicted"/>
<evidence type="ECO:0000313" key="9">
    <source>
        <dbReference type="EMBL" id="TMJ12104.1"/>
    </source>
</evidence>
<name>A0A537LPH0_9BACT</name>
<dbReference type="GO" id="GO:0005524">
    <property type="term" value="F:ATP binding"/>
    <property type="evidence" value="ECO:0007669"/>
    <property type="project" value="UniProtKB-KW"/>
</dbReference>
<dbReference type="InterPro" id="IPR003439">
    <property type="entry name" value="ABC_transporter-like_ATP-bd"/>
</dbReference>
<accession>A0A537LPH0</accession>
<evidence type="ECO:0000259" key="7">
    <source>
        <dbReference type="PROSITE" id="PS50893"/>
    </source>
</evidence>
<dbReference type="InterPro" id="IPR027417">
    <property type="entry name" value="P-loop_NTPase"/>
</dbReference>
<dbReference type="EMBL" id="VBAJ01000036">
    <property type="protein sequence ID" value="TMJ09822.1"/>
    <property type="molecule type" value="Genomic_DNA"/>
</dbReference>
<dbReference type="Proteomes" id="UP000315217">
    <property type="component" value="Unassembled WGS sequence"/>
</dbReference>
<dbReference type="Gene3D" id="2.40.50.140">
    <property type="entry name" value="Nucleic acid-binding proteins"/>
    <property type="match status" value="1"/>
</dbReference>
<dbReference type="FunFam" id="3.40.50.300:FF:000042">
    <property type="entry name" value="Maltose/maltodextrin ABC transporter, ATP-binding protein"/>
    <property type="match status" value="1"/>
</dbReference>
<organism evidence="8 11">
    <name type="scientific">Candidatus Segetimicrobium genomatis</name>
    <dbReference type="NCBI Taxonomy" id="2569760"/>
    <lineage>
        <taxon>Bacteria</taxon>
        <taxon>Bacillati</taxon>
        <taxon>Candidatus Sysuimicrobiota</taxon>
        <taxon>Candidatus Sysuimicrobiia</taxon>
        <taxon>Candidatus Sysuimicrobiales</taxon>
        <taxon>Candidatus Segetimicrobiaceae</taxon>
        <taxon>Candidatus Segetimicrobium</taxon>
    </lineage>
</organism>
<gene>
    <name evidence="9" type="ORF">E6G98_03695</name>
    <name evidence="8" type="ORF">E6G99_02100</name>
</gene>
<dbReference type="Gene3D" id="3.40.50.300">
    <property type="entry name" value="P-loop containing nucleotide triphosphate hydrolases"/>
    <property type="match status" value="1"/>
</dbReference>
<dbReference type="Pfam" id="PF08402">
    <property type="entry name" value="TOBE_2"/>
    <property type="match status" value="1"/>
</dbReference>
<dbReference type="Gene3D" id="2.40.50.100">
    <property type="match status" value="1"/>
</dbReference>
<keyword evidence="3" id="KW-0547">Nucleotide-binding</keyword>
<comment type="caution">
    <text evidence="8">The sequence shown here is derived from an EMBL/GenBank/DDBJ whole genome shotgun (WGS) entry which is preliminary data.</text>
</comment>
<keyword evidence="4 8" id="KW-0067">ATP-binding</keyword>
<evidence type="ECO:0000256" key="2">
    <source>
        <dbReference type="ARBA" id="ARBA00022475"/>
    </source>
</evidence>
<keyword evidence="1" id="KW-0813">Transport</keyword>
<evidence type="ECO:0000256" key="4">
    <source>
        <dbReference type="ARBA" id="ARBA00022840"/>
    </source>
</evidence>
<evidence type="ECO:0000313" key="10">
    <source>
        <dbReference type="Proteomes" id="UP000315217"/>
    </source>
</evidence>
<evidence type="ECO:0000256" key="1">
    <source>
        <dbReference type="ARBA" id="ARBA00022448"/>
    </source>
</evidence>
<dbReference type="GO" id="GO:0055052">
    <property type="term" value="C:ATP-binding cassette (ABC) transporter complex, substrate-binding subunit-containing"/>
    <property type="evidence" value="ECO:0007669"/>
    <property type="project" value="TreeGrafter"/>
</dbReference>
<dbReference type="GO" id="GO:0140359">
    <property type="term" value="F:ABC-type transporter activity"/>
    <property type="evidence" value="ECO:0007669"/>
    <property type="project" value="UniProtKB-ARBA"/>
</dbReference>
<dbReference type="InterPro" id="IPR013611">
    <property type="entry name" value="Transp-assoc_OB_typ2"/>
</dbReference>
<dbReference type="AlphaFoldDB" id="A0A537LPH0"/>
<keyword evidence="5" id="KW-1278">Translocase</keyword>
<dbReference type="SUPFAM" id="SSF52540">
    <property type="entry name" value="P-loop containing nucleoside triphosphate hydrolases"/>
    <property type="match status" value="1"/>
</dbReference>
<dbReference type="InterPro" id="IPR047641">
    <property type="entry name" value="ABC_transpr_MalK/UgpC-like"/>
</dbReference>
<evidence type="ECO:0000313" key="11">
    <source>
        <dbReference type="Proteomes" id="UP000318661"/>
    </source>
</evidence>
<dbReference type="PROSITE" id="PS00211">
    <property type="entry name" value="ABC_TRANSPORTER_1"/>
    <property type="match status" value="1"/>
</dbReference>
<evidence type="ECO:0000256" key="6">
    <source>
        <dbReference type="ARBA" id="ARBA00023136"/>
    </source>
</evidence>
<dbReference type="Proteomes" id="UP000318661">
    <property type="component" value="Unassembled WGS sequence"/>
</dbReference>
<evidence type="ECO:0000313" key="8">
    <source>
        <dbReference type="EMBL" id="TMJ09822.1"/>
    </source>
</evidence>
<dbReference type="PANTHER" id="PTHR43875:SF15">
    <property type="entry name" value="TREHALOSE IMPORT ATP-BINDING PROTEIN SUGC"/>
    <property type="match status" value="1"/>
</dbReference>
<keyword evidence="6" id="KW-0472">Membrane</keyword>
<evidence type="ECO:0000256" key="3">
    <source>
        <dbReference type="ARBA" id="ARBA00022741"/>
    </source>
</evidence>
<feature type="domain" description="ABC transporter" evidence="7">
    <location>
        <begin position="4"/>
        <end position="234"/>
    </location>
</feature>
<dbReference type="InterPro" id="IPR017871">
    <property type="entry name" value="ABC_transporter-like_CS"/>
</dbReference>
<sequence>MAGLQLTNLTKRFGTTAAVYDFSLDVHDGELMCLLGPSGCGKTTTLRMIGGFITPDGGDILIEGHSVLALPPERRPTAMVFQRFNLWPHMTVTDNIAFGLRLRRLPAAAIHRKVGETLELVGLPHAAGKWPHQLSGGEQQRIAVARALVLEPKILLLDEPFSNLDARLRVRMREELKTLQRQVGITTVFVTHDQEEALTLADRIAVMNKGVMEQVDTPGVLYRRPQGLFVADFIGTMNLIQGRYHRDRGALVSGRLSVAGPGDWPDGATVTLAFRPEDVTVADGTAGIPAQVRRVVNLGHYLEVTVDSPGVGTIKVFTDGQQPMTEGQHVHIHFRRLLVYAEGTSPAEIDKPRLTHLDTAGEAVERSSSV</sequence>
<protein>
    <submittedName>
        <fullName evidence="8">ABC transporter ATP-binding protein</fullName>
    </submittedName>
</protein>
<dbReference type="PANTHER" id="PTHR43875">
    <property type="entry name" value="MALTODEXTRIN IMPORT ATP-BINDING PROTEIN MSMX"/>
    <property type="match status" value="1"/>
</dbReference>
<dbReference type="InterPro" id="IPR008995">
    <property type="entry name" value="Mo/tungstate-bd_C_term_dom"/>
</dbReference>
<reference evidence="10 11" key="1">
    <citation type="journal article" date="2019" name="Nat. Microbiol.">
        <title>Mediterranean grassland soil C-N compound turnover is dependent on rainfall and depth, and is mediated by genomically divergent microorganisms.</title>
        <authorList>
            <person name="Diamond S."/>
            <person name="Andeer P.F."/>
            <person name="Li Z."/>
            <person name="Crits-Christoph A."/>
            <person name="Burstein D."/>
            <person name="Anantharaman K."/>
            <person name="Lane K.R."/>
            <person name="Thomas B.C."/>
            <person name="Pan C."/>
            <person name="Northen T.R."/>
            <person name="Banfield J.F."/>
        </authorList>
    </citation>
    <scope>NUCLEOTIDE SEQUENCE [LARGE SCALE GENOMIC DNA]</scope>
    <source>
        <strain evidence="9">NP_1</strain>
        <strain evidence="8">NP_2</strain>
    </source>
</reference>
<dbReference type="EMBL" id="VBAI01000034">
    <property type="protein sequence ID" value="TMJ12104.1"/>
    <property type="molecule type" value="Genomic_DNA"/>
</dbReference>
<evidence type="ECO:0000256" key="5">
    <source>
        <dbReference type="ARBA" id="ARBA00022967"/>
    </source>
</evidence>
<dbReference type="SMART" id="SM00382">
    <property type="entry name" value="AAA"/>
    <property type="match status" value="1"/>
</dbReference>
<dbReference type="PROSITE" id="PS50893">
    <property type="entry name" value="ABC_TRANSPORTER_2"/>
    <property type="match status" value="1"/>
</dbReference>
<dbReference type="InterPro" id="IPR012340">
    <property type="entry name" value="NA-bd_OB-fold"/>
</dbReference>
<dbReference type="InterPro" id="IPR003593">
    <property type="entry name" value="AAA+_ATPase"/>
</dbReference>
<dbReference type="Pfam" id="PF00005">
    <property type="entry name" value="ABC_tran"/>
    <property type="match status" value="1"/>
</dbReference>
<dbReference type="SUPFAM" id="SSF50331">
    <property type="entry name" value="MOP-like"/>
    <property type="match status" value="1"/>
</dbReference>
<keyword evidence="2" id="KW-1003">Cell membrane</keyword>
<dbReference type="GO" id="GO:0016887">
    <property type="term" value="F:ATP hydrolysis activity"/>
    <property type="evidence" value="ECO:0007669"/>
    <property type="project" value="InterPro"/>
</dbReference>